<evidence type="ECO:0000256" key="1">
    <source>
        <dbReference type="SAM" id="MobiDB-lite"/>
    </source>
</evidence>
<evidence type="ECO:0000313" key="2">
    <source>
        <dbReference type="Proteomes" id="UP000887572"/>
    </source>
</evidence>
<dbReference type="WBParaSite" id="Gr19_v10_g17790.t1">
    <property type="protein sequence ID" value="Gr19_v10_g17790.t1"/>
    <property type="gene ID" value="Gr19_v10_g17790"/>
</dbReference>
<feature type="region of interest" description="Disordered" evidence="1">
    <location>
        <begin position="27"/>
        <end position="117"/>
    </location>
</feature>
<organism evidence="2 3">
    <name type="scientific">Globodera rostochiensis</name>
    <name type="common">Golden nematode worm</name>
    <name type="synonym">Heterodera rostochiensis</name>
    <dbReference type="NCBI Taxonomy" id="31243"/>
    <lineage>
        <taxon>Eukaryota</taxon>
        <taxon>Metazoa</taxon>
        <taxon>Ecdysozoa</taxon>
        <taxon>Nematoda</taxon>
        <taxon>Chromadorea</taxon>
        <taxon>Rhabditida</taxon>
        <taxon>Tylenchina</taxon>
        <taxon>Tylenchomorpha</taxon>
        <taxon>Tylenchoidea</taxon>
        <taxon>Heteroderidae</taxon>
        <taxon>Heteroderinae</taxon>
        <taxon>Globodera</taxon>
    </lineage>
</organism>
<evidence type="ECO:0000313" key="3">
    <source>
        <dbReference type="WBParaSite" id="Gr19_v10_g17790.t1"/>
    </source>
</evidence>
<name>A0A914HJM1_GLORO</name>
<dbReference type="AlphaFoldDB" id="A0A914HJM1"/>
<protein>
    <submittedName>
        <fullName evidence="3">Uncharacterized protein</fullName>
    </submittedName>
</protein>
<dbReference type="Proteomes" id="UP000887572">
    <property type="component" value="Unplaced"/>
</dbReference>
<accession>A0A914HJM1</accession>
<sequence length="117" mass="12632">MNQVKKFEMLGPACTVPALPADEKEALEAAGAAAEEVRGRGEEFLPSGGGDDAEEETQNLEDSQLKDETINLACGPKAVKNGSDGEVGQGPTEPSSSEHRRYNLRPKTRTWRDLANY</sequence>
<keyword evidence="2" id="KW-1185">Reference proteome</keyword>
<reference evidence="3" key="1">
    <citation type="submission" date="2022-11" db="UniProtKB">
        <authorList>
            <consortium name="WormBaseParasite"/>
        </authorList>
    </citation>
    <scope>IDENTIFICATION</scope>
</reference>
<proteinExistence type="predicted"/>